<name>A0A8S1S707_9CILI</name>
<comment type="caution">
    <text evidence="1">The sequence shown here is derived from an EMBL/GenBank/DDBJ whole genome shotgun (WGS) entry which is preliminary data.</text>
</comment>
<accession>A0A8S1S707</accession>
<organism evidence="1 2">
    <name type="scientific">Paramecium pentaurelia</name>
    <dbReference type="NCBI Taxonomy" id="43138"/>
    <lineage>
        <taxon>Eukaryota</taxon>
        <taxon>Sar</taxon>
        <taxon>Alveolata</taxon>
        <taxon>Ciliophora</taxon>
        <taxon>Intramacronucleata</taxon>
        <taxon>Oligohymenophorea</taxon>
        <taxon>Peniculida</taxon>
        <taxon>Parameciidae</taxon>
        <taxon>Paramecium</taxon>
    </lineage>
</organism>
<dbReference type="EMBL" id="CAJJDO010000004">
    <property type="protein sequence ID" value="CAD8135503.1"/>
    <property type="molecule type" value="Genomic_DNA"/>
</dbReference>
<keyword evidence="2" id="KW-1185">Reference proteome</keyword>
<reference evidence="1" key="1">
    <citation type="submission" date="2021-01" db="EMBL/GenBank/DDBJ databases">
        <authorList>
            <consortium name="Genoscope - CEA"/>
            <person name="William W."/>
        </authorList>
    </citation>
    <scope>NUCLEOTIDE SEQUENCE</scope>
</reference>
<sequence>MSQTDSTKTTGQKVKISLISSLKEAFNQIKKPYRFYLSNEEQIINVLIELPPETELVDAINRVLQIASKDNPLDQNPRNYEVYIAKKNGKPKTDFPSYQIDLKIEETQNQIFSIVHMTFQERKPKRKSTYDYSNNYSPIKQQQQYINEIKEQKNWFLRFLGCCQI</sequence>
<protein>
    <submittedName>
        <fullName evidence="1">Uncharacterized protein</fullName>
    </submittedName>
</protein>
<evidence type="ECO:0000313" key="2">
    <source>
        <dbReference type="Proteomes" id="UP000689195"/>
    </source>
</evidence>
<dbReference type="Proteomes" id="UP000689195">
    <property type="component" value="Unassembled WGS sequence"/>
</dbReference>
<gene>
    <name evidence="1" type="ORF">PPENT_87.1.T0040256</name>
</gene>
<proteinExistence type="predicted"/>
<evidence type="ECO:0000313" key="1">
    <source>
        <dbReference type="EMBL" id="CAD8135503.1"/>
    </source>
</evidence>
<dbReference type="AlphaFoldDB" id="A0A8S1S707"/>
<dbReference type="OrthoDB" id="286776at2759"/>